<evidence type="ECO:0000313" key="2">
    <source>
        <dbReference type="Proteomes" id="UP001597188"/>
    </source>
</evidence>
<gene>
    <name evidence="1" type="ORF">ACFQ5L_03020</name>
</gene>
<evidence type="ECO:0000313" key="1">
    <source>
        <dbReference type="EMBL" id="MFD1419930.1"/>
    </source>
</evidence>
<organism evidence="1 2">
    <name type="scientific">Lactiplantibacillus songbeiensis</name>
    <dbReference type="NCBI Taxonomy" id="2559920"/>
    <lineage>
        <taxon>Bacteria</taxon>
        <taxon>Bacillati</taxon>
        <taxon>Bacillota</taxon>
        <taxon>Bacilli</taxon>
        <taxon>Lactobacillales</taxon>
        <taxon>Lactobacillaceae</taxon>
        <taxon>Lactiplantibacillus</taxon>
    </lineage>
</organism>
<proteinExistence type="predicted"/>
<reference evidence="2" key="1">
    <citation type="journal article" date="2019" name="Int. J. Syst. Evol. Microbiol.">
        <title>The Global Catalogue of Microorganisms (GCM) 10K type strain sequencing project: providing services to taxonomists for standard genome sequencing and annotation.</title>
        <authorList>
            <consortium name="The Broad Institute Genomics Platform"/>
            <consortium name="The Broad Institute Genome Sequencing Center for Infectious Disease"/>
            <person name="Wu L."/>
            <person name="Ma J."/>
        </authorList>
    </citation>
    <scope>NUCLEOTIDE SEQUENCE [LARGE SCALE GENOMIC DNA]</scope>
    <source>
        <strain evidence="2">CCM 8931</strain>
    </source>
</reference>
<dbReference type="EMBL" id="JBHTOJ010000008">
    <property type="protein sequence ID" value="MFD1419930.1"/>
    <property type="molecule type" value="Genomic_DNA"/>
</dbReference>
<sequence length="51" mass="5979">MFVIILSIMIAVIVAYLDGGGWITNSWELYQNYRHSHLSVNQFVQLLLVRR</sequence>
<dbReference type="RefSeq" id="WP_171001583.1">
    <property type="nucleotide sequence ID" value="NZ_BJDL01000020.1"/>
</dbReference>
<name>A0ABW4BZ84_9LACO</name>
<keyword evidence="2" id="KW-1185">Reference proteome</keyword>
<accession>A0ABW4BZ84</accession>
<dbReference type="Proteomes" id="UP001597188">
    <property type="component" value="Unassembled WGS sequence"/>
</dbReference>
<protein>
    <submittedName>
        <fullName evidence="1">Uncharacterized protein</fullName>
    </submittedName>
</protein>
<comment type="caution">
    <text evidence="1">The sequence shown here is derived from an EMBL/GenBank/DDBJ whole genome shotgun (WGS) entry which is preliminary data.</text>
</comment>